<dbReference type="SMART" id="SM01411">
    <property type="entry name" value="Ephrin_rec_like"/>
    <property type="match status" value="3"/>
</dbReference>
<dbReference type="SUPFAM" id="SSF82895">
    <property type="entry name" value="TSP-1 type 1 repeat"/>
    <property type="match status" value="1"/>
</dbReference>
<dbReference type="InterPro" id="IPR000884">
    <property type="entry name" value="TSP1_rpt"/>
</dbReference>
<dbReference type="PANTHER" id="PTHR46343:SF2">
    <property type="entry name" value="SUSHI_VON WILLEBRAND FACTOR TYPE A_EGF_PENTRAXIN DOMAIN-CONTAINING 1"/>
    <property type="match status" value="1"/>
</dbReference>
<dbReference type="Gene3D" id="2.20.100.10">
    <property type="entry name" value="Thrombospondin type-1 (TSP1) repeat"/>
    <property type="match status" value="1"/>
</dbReference>
<evidence type="ECO:0000256" key="7">
    <source>
        <dbReference type="PROSITE-ProRule" id="PRU00302"/>
    </source>
</evidence>
<proteinExistence type="predicted"/>
<evidence type="ECO:0000256" key="5">
    <source>
        <dbReference type="ARBA" id="ARBA00023180"/>
    </source>
</evidence>
<dbReference type="Pfam" id="PF02494">
    <property type="entry name" value="HYR"/>
    <property type="match status" value="1"/>
</dbReference>
<comment type="caution">
    <text evidence="6">Lacks conserved residue(s) required for the propagation of feature annotation.</text>
</comment>
<dbReference type="PROSITE" id="PS00022">
    <property type="entry name" value="EGF_1"/>
    <property type="match status" value="2"/>
</dbReference>
<keyword evidence="8" id="KW-1133">Transmembrane helix</keyword>
<dbReference type="InterPro" id="IPR011641">
    <property type="entry name" value="Tyr-kin_ephrin_A/B_rcpt-like"/>
</dbReference>
<dbReference type="SMART" id="SM00209">
    <property type="entry name" value="TSP1"/>
    <property type="match status" value="1"/>
</dbReference>
<feature type="domain" description="EGF-like" evidence="10">
    <location>
        <begin position="915"/>
        <end position="951"/>
    </location>
</feature>
<dbReference type="PROSITE" id="PS50825">
    <property type="entry name" value="HYR"/>
    <property type="match status" value="1"/>
</dbReference>
<organism evidence="13 14">
    <name type="scientific">Magallana gigas</name>
    <name type="common">Pacific oyster</name>
    <name type="synonym">Crassostrea gigas</name>
    <dbReference type="NCBI Taxonomy" id="29159"/>
    <lineage>
        <taxon>Eukaryota</taxon>
        <taxon>Metazoa</taxon>
        <taxon>Spiralia</taxon>
        <taxon>Lophotrochozoa</taxon>
        <taxon>Mollusca</taxon>
        <taxon>Bivalvia</taxon>
        <taxon>Autobranchia</taxon>
        <taxon>Pteriomorphia</taxon>
        <taxon>Ostreida</taxon>
        <taxon>Ostreoidea</taxon>
        <taxon>Ostreidae</taxon>
        <taxon>Magallana</taxon>
    </lineage>
</organism>
<dbReference type="InterPro" id="IPR000742">
    <property type="entry name" value="EGF"/>
</dbReference>
<keyword evidence="8" id="KW-0472">Membrane</keyword>
<dbReference type="InterPro" id="IPR035976">
    <property type="entry name" value="Sushi/SCR/CCP_sf"/>
</dbReference>
<dbReference type="CDD" id="cd00054">
    <property type="entry name" value="EGF_CA"/>
    <property type="match status" value="2"/>
</dbReference>
<dbReference type="Gene3D" id="2.10.50.10">
    <property type="entry name" value="Tumor Necrosis Factor Receptor, subunit A, domain 2"/>
    <property type="match status" value="3"/>
</dbReference>
<dbReference type="SMART" id="SM00179">
    <property type="entry name" value="EGF_CA"/>
    <property type="match status" value="2"/>
</dbReference>
<evidence type="ECO:0000256" key="1">
    <source>
        <dbReference type="ARBA" id="ARBA00022536"/>
    </source>
</evidence>
<dbReference type="PROSITE" id="PS00010">
    <property type="entry name" value="ASX_HYDROXYL"/>
    <property type="match status" value="1"/>
</dbReference>
<feature type="disulfide bond" evidence="6">
    <location>
        <begin position="882"/>
        <end position="892"/>
    </location>
</feature>
<dbReference type="InterPro" id="IPR009030">
    <property type="entry name" value="Growth_fac_rcpt_cys_sf"/>
</dbReference>
<keyword evidence="14" id="KW-1185">Reference proteome</keyword>
<dbReference type="Proteomes" id="UP000005408">
    <property type="component" value="Unassembled WGS sequence"/>
</dbReference>
<dbReference type="FunFam" id="2.10.25.10:FF:000472">
    <property type="entry name" value="Uncharacterized protein, isoform A"/>
    <property type="match status" value="1"/>
</dbReference>
<keyword evidence="1 6" id="KW-0245">EGF-like domain</keyword>
<evidence type="ECO:0000256" key="3">
    <source>
        <dbReference type="ARBA" id="ARBA00022737"/>
    </source>
</evidence>
<keyword evidence="3" id="KW-0677">Repeat</keyword>
<dbReference type="SMART" id="SM00032">
    <property type="entry name" value="CCP"/>
    <property type="match status" value="5"/>
</dbReference>
<dbReference type="InterPro" id="IPR018097">
    <property type="entry name" value="EGF_Ca-bd_CS"/>
</dbReference>
<keyword evidence="8" id="KW-0812">Transmembrane</keyword>
<feature type="transmembrane region" description="Helical" evidence="8">
    <location>
        <begin position="1297"/>
        <end position="1320"/>
    </location>
</feature>
<evidence type="ECO:0000259" key="12">
    <source>
        <dbReference type="PROSITE" id="PS50923"/>
    </source>
</evidence>
<feature type="disulfide bond" evidence="6">
    <location>
        <begin position="941"/>
        <end position="950"/>
    </location>
</feature>
<dbReference type="Pfam" id="PF00090">
    <property type="entry name" value="TSP_1"/>
    <property type="match status" value="1"/>
</dbReference>
<dbReference type="OMA" id="TICEFAC"/>
<dbReference type="Gene3D" id="2.10.25.10">
    <property type="entry name" value="Laminin"/>
    <property type="match status" value="2"/>
</dbReference>
<evidence type="ECO:0000313" key="14">
    <source>
        <dbReference type="Proteomes" id="UP000005408"/>
    </source>
</evidence>
<keyword evidence="2 9" id="KW-0732">Signal</keyword>
<feature type="domain" description="Sushi" evidence="12">
    <location>
        <begin position="111"/>
        <end position="170"/>
    </location>
</feature>
<dbReference type="SUPFAM" id="SSF57535">
    <property type="entry name" value="Complement control module/SCR domain"/>
    <property type="match status" value="3"/>
</dbReference>
<evidence type="ECO:0000256" key="9">
    <source>
        <dbReference type="SAM" id="SignalP"/>
    </source>
</evidence>
<dbReference type="InterPro" id="IPR003410">
    <property type="entry name" value="HYR_dom"/>
</dbReference>
<evidence type="ECO:0000259" key="10">
    <source>
        <dbReference type="PROSITE" id="PS50026"/>
    </source>
</evidence>
<accession>A0A8W8LBG5</accession>
<dbReference type="SUPFAM" id="SSF57184">
    <property type="entry name" value="Growth factor receptor domain"/>
    <property type="match status" value="2"/>
</dbReference>
<dbReference type="PANTHER" id="PTHR46343">
    <property type="entry name" value="HYR DOMAIN-CONTAINING PROTEIN"/>
    <property type="match status" value="1"/>
</dbReference>
<evidence type="ECO:0000313" key="13">
    <source>
        <dbReference type="EnsemblMetazoa" id="G26808.12:cds"/>
    </source>
</evidence>
<dbReference type="Gene3D" id="2.10.70.10">
    <property type="entry name" value="Complement Module, domain 1"/>
    <property type="match status" value="3"/>
</dbReference>
<dbReference type="Pfam" id="PF00008">
    <property type="entry name" value="EGF"/>
    <property type="match status" value="1"/>
</dbReference>
<dbReference type="EnsemblMetazoa" id="G26808.12">
    <property type="protein sequence ID" value="G26808.12:cds"/>
    <property type="gene ID" value="G26808"/>
</dbReference>
<feature type="domain" description="Sushi" evidence="12">
    <location>
        <begin position="317"/>
        <end position="382"/>
    </location>
</feature>
<dbReference type="FunFam" id="2.20.100.10:FF:000007">
    <property type="entry name" value="Thrombospondin 1"/>
    <property type="match status" value="1"/>
</dbReference>
<dbReference type="GO" id="GO:0005509">
    <property type="term" value="F:calcium ion binding"/>
    <property type="evidence" value="ECO:0007669"/>
    <property type="project" value="InterPro"/>
</dbReference>
<protein>
    <recommendedName>
        <fullName evidence="15">Sushi, von Willebrand factor type A, EGF and pentraxin domain-containing protein 1</fullName>
    </recommendedName>
</protein>
<dbReference type="InterPro" id="IPR043555">
    <property type="entry name" value="SRPX-like"/>
</dbReference>
<dbReference type="PROSITE" id="PS01187">
    <property type="entry name" value="EGF_CA"/>
    <property type="match status" value="1"/>
</dbReference>
<feature type="disulfide bond" evidence="7">
    <location>
        <begin position="141"/>
        <end position="168"/>
    </location>
</feature>
<evidence type="ECO:0000256" key="8">
    <source>
        <dbReference type="SAM" id="Phobius"/>
    </source>
</evidence>
<keyword evidence="5" id="KW-0325">Glycoprotein</keyword>
<dbReference type="PROSITE" id="PS01186">
    <property type="entry name" value="EGF_2"/>
    <property type="match status" value="1"/>
</dbReference>
<dbReference type="Pfam" id="PF00084">
    <property type="entry name" value="Sushi"/>
    <property type="match status" value="2"/>
</dbReference>
<sequence>MKPYAALTCLMFLCCVVDGLIKSIDLWPKPEIIVITYLPWPEFKNCPGNMQIKADKGKTSMRVYWREPYEIHNYRVIKTHSVGDIFDEGTKMVKYSSGRGECAFLITVSVVRCPPIFYNTNVLMLCDHSDQRYGTICEFACPPGHSIDGYSTTYCNDLGEWRRPPPTCKVTFCPPLGSDTWEYRCTKGSEFGSQCYRICPAGYDIQPGKSRVIICQGNGKWTGTFPNCIDIIKPMILNCTLYGKAVTEPNSKWGKIFWTEPGKVIDNADTDIKWTRIGNITPGDSIEAGTYQVSYTAQDKAGNKARPCKVELSMKVLTCPSLYNNNFLSVTCPGGFQNGGECSFSCKIGSELIGQNITTCGKSKDGDFAIWDFKDKHPYCEVHRRCVNDPDPPKNGAVACDTWLDGKFCQVQCHKDYDFKPGYPFYEMLVCGDSGKWEPETALPIPDCSKTYQVNTAVFKMSSSFYFDGNCMDPKVQEQIQKNYIDSLSNSSFKAACEKYKSQCKMGNVKVICGAVTRKRSAEMKIEVEFVIEADGSQTEQGFEDIQDEMLGVLTNETENGTLAIVLDGNVTLIATDMAAEKVVFQCPNNTFASYKTSSCVECSAGTHYSTTLQSCPQCPKGQYQPSEGQPYCLMCPEGKTTAQRGAKSESECLEACPRGQWSVTGVTPCSPCPLGSYGEDIGSTVCAACPISQTTLTQGRSNITDCSYFDIFLSSSESKAVSDIELNWQNTSRIVLSSWVRFPVSFNSTSPTLFFRINGKVEETLPIEPTNNTDTENNEIGRILIDEKEWTFVVRSIDIQKFKRLGVNENSTFTITIQGPLVVSQFNIWSASYEEEKLRNESNRCVINETGDVLPWKQWENAHLEGSWIQIPSMCDDINECDEHPCGNNTCNNELGGVTCECNLGYRGTYCEENIDDCLTSICQNNSTCVDGINEYLCICPPNYKGDLCETLFLHGNWSKWDEWSQCSETCGNGTKSRKRYCTNPAPYNGGKFCTGNNTEVTHCNVKECPVCSVPEAPDNGTLNCTGSPHTGFNCTIACNSGFSFDRGVKPYYECGPTTLFLWDFNSDDNPNGDLPTCNPVQESKELSANFRALYEDLYCDEENNDIINAKINVNVELFLEELPCRQKMTCNTTDFVILNCGKEPTRKKRSPDPSKMTAGFQVKFSCSAMTLGSEVCAEELIGAITSFEEPASRSKLAVNVSNTMYEIDSNQTSASGEVQCDPGYVSSGISCVPCGVGNFFLDGLCRKCEYGFYQDELGQTGCKQCPPGTTTPGRASRGAESCSVKMILEEDNSELYTGIGTSIATLVVVVAIMTAVIFKVRKLELKLGEGAVKLQKKDCQPDAFNFQEEDANVVSLCTIRRLDDNGVPLT</sequence>
<dbReference type="CDD" id="cd00033">
    <property type="entry name" value="CCP"/>
    <property type="match status" value="2"/>
</dbReference>
<dbReference type="OrthoDB" id="6136178at2759"/>
<dbReference type="PROSITE" id="PS50092">
    <property type="entry name" value="TSP1"/>
    <property type="match status" value="1"/>
</dbReference>
<name>A0A8W8LBG5_MAGGI</name>
<dbReference type="InterPro" id="IPR000436">
    <property type="entry name" value="Sushi_SCR_CCP_dom"/>
</dbReference>
<feature type="domain" description="HYR" evidence="11">
    <location>
        <begin position="229"/>
        <end position="316"/>
    </location>
</feature>
<dbReference type="InterPro" id="IPR036383">
    <property type="entry name" value="TSP1_rpt_sf"/>
</dbReference>
<feature type="domain" description="Sushi" evidence="12">
    <location>
        <begin position="384"/>
        <end position="450"/>
    </location>
</feature>
<feature type="domain" description="Sushi" evidence="12">
    <location>
        <begin position="171"/>
        <end position="230"/>
    </location>
</feature>
<dbReference type="Pfam" id="PF07699">
    <property type="entry name" value="Ephrin_rec_like"/>
    <property type="match status" value="3"/>
</dbReference>
<dbReference type="SUPFAM" id="SSF57196">
    <property type="entry name" value="EGF/Laminin"/>
    <property type="match status" value="2"/>
</dbReference>
<dbReference type="InterPro" id="IPR001881">
    <property type="entry name" value="EGF-like_Ca-bd_dom"/>
</dbReference>
<keyword evidence="4 6" id="KW-1015">Disulfide bond</keyword>
<dbReference type="PROSITE" id="PS50923">
    <property type="entry name" value="SUSHI"/>
    <property type="match status" value="4"/>
</dbReference>
<feature type="domain" description="EGF-like" evidence="10">
    <location>
        <begin position="878"/>
        <end position="913"/>
    </location>
</feature>
<dbReference type="PROSITE" id="PS50026">
    <property type="entry name" value="EGF_3"/>
    <property type="match status" value="2"/>
</dbReference>
<feature type="chain" id="PRO_5036484969" description="Sushi, von Willebrand factor type A, EGF and pentraxin domain-containing protein 1" evidence="9">
    <location>
        <begin position="20"/>
        <end position="1372"/>
    </location>
</feature>
<dbReference type="InterPro" id="IPR000152">
    <property type="entry name" value="EGF-type_Asp/Asn_hydroxyl_site"/>
</dbReference>
<evidence type="ECO:0000259" key="11">
    <source>
        <dbReference type="PROSITE" id="PS50825"/>
    </source>
</evidence>
<evidence type="ECO:0008006" key="15">
    <source>
        <dbReference type="Google" id="ProtNLM"/>
    </source>
</evidence>
<feature type="signal peptide" evidence="9">
    <location>
        <begin position="1"/>
        <end position="19"/>
    </location>
</feature>
<keyword evidence="7" id="KW-0768">Sushi</keyword>
<evidence type="ECO:0000256" key="2">
    <source>
        <dbReference type="ARBA" id="ARBA00022729"/>
    </source>
</evidence>
<feature type="disulfide bond" evidence="6">
    <location>
        <begin position="903"/>
        <end position="912"/>
    </location>
</feature>
<dbReference type="SMART" id="SM00181">
    <property type="entry name" value="EGF"/>
    <property type="match status" value="2"/>
</dbReference>
<evidence type="ECO:0000256" key="4">
    <source>
        <dbReference type="ARBA" id="ARBA00023157"/>
    </source>
</evidence>
<reference evidence="13" key="1">
    <citation type="submission" date="2022-08" db="UniProtKB">
        <authorList>
            <consortium name="EnsemblMetazoa"/>
        </authorList>
    </citation>
    <scope>IDENTIFICATION</scope>
    <source>
        <strain evidence="13">05x7-T-G4-1.051#20</strain>
    </source>
</reference>
<evidence type="ECO:0000256" key="6">
    <source>
        <dbReference type="PROSITE-ProRule" id="PRU00076"/>
    </source>
</evidence>